<gene>
    <name evidence="1" type="ORF">BTMF_LOCUS1329</name>
</gene>
<accession>A0A3P7TQU0</accession>
<name>A0A3P7TQU0_9BILA</name>
<dbReference type="Proteomes" id="UP000280834">
    <property type="component" value="Unassembled WGS sequence"/>
</dbReference>
<organism evidence="1 2">
    <name type="scientific">Brugia timori</name>
    <dbReference type="NCBI Taxonomy" id="42155"/>
    <lineage>
        <taxon>Eukaryota</taxon>
        <taxon>Metazoa</taxon>
        <taxon>Ecdysozoa</taxon>
        <taxon>Nematoda</taxon>
        <taxon>Chromadorea</taxon>
        <taxon>Rhabditida</taxon>
        <taxon>Spirurina</taxon>
        <taxon>Spiruromorpha</taxon>
        <taxon>Filarioidea</taxon>
        <taxon>Onchocercidae</taxon>
        <taxon>Brugia</taxon>
    </lineage>
</organism>
<proteinExistence type="predicted"/>
<evidence type="ECO:0000313" key="2">
    <source>
        <dbReference type="Proteomes" id="UP000280834"/>
    </source>
</evidence>
<reference evidence="1 2" key="1">
    <citation type="submission" date="2018-11" db="EMBL/GenBank/DDBJ databases">
        <authorList>
            <consortium name="Pathogen Informatics"/>
        </authorList>
    </citation>
    <scope>NUCLEOTIDE SEQUENCE [LARGE SCALE GENOMIC DNA]</scope>
</reference>
<keyword evidence="2" id="KW-1185">Reference proteome</keyword>
<protein>
    <submittedName>
        <fullName evidence="1">Uncharacterized protein</fullName>
    </submittedName>
</protein>
<dbReference type="EMBL" id="UZAG01000946">
    <property type="protein sequence ID" value="VDO09983.1"/>
    <property type="molecule type" value="Genomic_DNA"/>
</dbReference>
<evidence type="ECO:0000313" key="1">
    <source>
        <dbReference type="EMBL" id="VDO09983.1"/>
    </source>
</evidence>
<sequence>MEIKSKVSTPDVKCAALLHNSAVRMQQRLINQISTHT</sequence>
<dbReference type="AlphaFoldDB" id="A0A3P7TQU0"/>